<dbReference type="RefSeq" id="WP_111360005.1">
    <property type="nucleotide sequence ID" value="NZ_NHSK01000248.1"/>
</dbReference>
<dbReference type="Proteomes" id="UP000248863">
    <property type="component" value="Unassembled WGS sequence"/>
</dbReference>
<feature type="domain" description="KTSC" evidence="1">
    <location>
        <begin position="5"/>
        <end position="62"/>
    </location>
</feature>
<comment type="caution">
    <text evidence="2">The sequence shown here is derived from an EMBL/GenBank/DDBJ whole genome shotgun (WGS) entry which is preliminary data.</text>
</comment>
<accession>A0A327JYM7</accession>
<evidence type="ECO:0000259" key="1">
    <source>
        <dbReference type="Pfam" id="PF13619"/>
    </source>
</evidence>
<dbReference type="EMBL" id="NPEU01000530">
    <property type="protein sequence ID" value="RAI31131.1"/>
    <property type="molecule type" value="Genomic_DNA"/>
</dbReference>
<evidence type="ECO:0000313" key="3">
    <source>
        <dbReference type="Proteomes" id="UP000248863"/>
    </source>
</evidence>
<dbReference type="InterPro" id="IPR025309">
    <property type="entry name" value="KTSC_dom"/>
</dbReference>
<gene>
    <name evidence="2" type="ORF">CH338_26375</name>
</gene>
<dbReference type="AlphaFoldDB" id="A0A327JYM7"/>
<organism evidence="2 3">
    <name type="scientific">Rhodoplanes elegans</name>
    <dbReference type="NCBI Taxonomy" id="29408"/>
    <lineage>
        <taxon>Bacteria</taxon>
        <taxon>Pseudomonadati</taxon>
        <taxon>Pseudomonadota</taxon>
        <taxon>Alphaproteobacteria</taxon>
        <taxon>Hyphomicrobiales</taxon>
        <taxon>Nitrobacteraceae</taxon>
        <taxon>Rhodoplanes</taxon>
    </lineage>
</organism>
<dbReference type="OrthoDB" id="8450910at2"/>
<reference evidence="2 3" key="1">
    <citation type="submission" date="2017-07" db="EMBL/GenBank/DDBJ databases">
        <title>Draft Genome Sequences of Select Purple Nonsulfur Bacteria.</title>
        <authorList>
            <person name="Lasarre B."/>
            <person name="Mckinlay J.B."/>
        </authorList>
    </citation>
    <scope>NUCLEOTIDE SEQUENCE [LARGE SCALE GENOMIC DNA]</scope>
    <source>
        <strain evidence="2 3">DSM 11907</strain>
    </source>
</reference>
<keyword evidence="3" id="KW-1185">Reference proteome</keyword>
<sequence length="68" mass="7547">MPHVESSMMTAVCYDAALRELEITFATGRVYVYGDVPAEIYAALLAAPSKGEYFNAAIRDAFPTRRTR</sequence>
<name>A0A327JYM7_9BRAD</name>
<evidence type="ECO:0000313" key="2">
    <source>
        <dbReference type="EMBL" id="RAI31131.1"/>
    </source>
</evidence>
<dbReference type="Pfam" id="PF13619">
    <property type="entry name" value="KTSC"/>
    <property type="match status" value="1"/>
</dbReference>
<protein>
    <submittedName>
        <fullName evidence="2">KTSC domain-containing protein</fullName>
    </submittedName>
</protein>
<proteinExistence type="predicted"/>